<dbReference type="GO" id="GO:0016485">
    <property type="term" value="P:protein processing"/>
    <property type="evidence" value="ECO:0007669"/>
    <property type="project" value="TreeGrafter"/>
</dbReference>
<organism evidence="15">
    <name type="scientific">Gasterosteus aculeatus</name>
    <name type="common">Three-spined stickleback</name>
    <dbReference type="NCBI Taxonomy" id="69293"/>
    <lineage>
        <taxon>Eukaryota</taxon>
        <taxon>Metazoa</taxon>
        <taxon>Chordata</taxon>
        <taxon>Craniata</taxon>
        <taxon>Vertebrata</taxon>
        <taxon>Euteleostomi</taxon>
        <taxon>Actinopterygii</taxon>
        <taxon>Neopterygii</taxon>
        <taxon>Teleostei</taxon>
        <taxon>Neoteleostei</taxon>
        <taxon>Acanthomorphata</taxon>
        <taxon>Eupercaria</taxon>
        <taxon>Perciformes</taxon>
        <taxon>Cottioidei</taxon>
        <taxon>Gasterosteales</taxon>
        <taxon>Gasterosteidae</taxon>
        <taxon>Gasterosteus</taxon>
    </lineage>
</organism>
<keyword evidence="9 12" id="KW-0072">Autophagy</keyword>
<reference evidence="15" key="2">
    <citation type="submission" date="2024-04" db="UniProtKB">
        <authorList>
            <consortium name="Ensembl"/>
        </authorList>
    </citation>
    <scope>IDENTIFICATION</scope>
</reference>
<dbReference type="STRING" id="69293.ENSGACP00000008852"/>
<dbReference type="eggNOG" id="KOG2674">
    <property type="taxonomic scope" value="Eukaryota"/>
</dbReference>
<dbReference type="GO" id="GO:0034727">
    <property type="term" value="P:piecemeal microautophagy of the nucleus"/>
    <property type="evidence" value="ECO:0007669"/>
    <property type="project" value="TreeGrafter"/>
</dbReference>
<keyword evidence="8 12" id="KW-0653">Protein transport</keyword>
<dbReference type="GO" id="GO:0004197">
    <property type="term" value="F:cysteine-type endopeptidase activity"/>
    <property type="evidence" value="ECO:0007669"/>
    <property type="project" value="TreeGrafter"/>
</dbReference>
<evidence type="ECO:0000256" key="6">
    <source>
        <dbReference type="ARBA" id="ARBA00022801"/>
    </source>
</evidence>
<dbReference type="SUPFAM" id="SSF54001">
    <property type="entry name" value="Cysteine proteinases"/>
    <property type="match status" value="1"/>
</dbReference>
<evidence type="ECO:0000256" key="10">
    <source>
        <dbReference type="ARBA" id="ARBA00029289"/>
    </source>
</evidence>
<dbReference type="InterPro" id="IPR005078">
    <property type="entry name" value="Peptidase_C54"/>
</dbReference>
<protein>
    <recommendedName>
        <fullName evidence="12">Cysteine protease</fullName>
        <ecNumber evidence="12">3.4.22.-</ecNumber>
    </recommendedName>
</protein>
<keyword evidence="5 12" id="KW-0645">Protease</keyword>
<evidence type="ECO:0000256" key="12">
    <source>
        <dbReference type="RuleBase" id="RU363115"/>
    </source>
</evidence>
<accession>G3NU34</accession>
<comment type="subcellular location">
    <subcellularLocation>
        <location evidence="1 12">Cytoplasm</location>
    </subcellularLocation>
</comment>
<dbReference type="GO" id="GO:0015031">
    <property type="term" value="P:protein transport"/>
    <property type="evidence" value="ECO:0007669"/>
    <property type="project" value="UniProtKB-KW"/>
</dbReference>
<dbReference type="GO" id="GO:0000423">
    <property type="term" value="P:mitophagy"/>
    <property type="evidence" value="ECO:0007669"/>
    <property type="project" value="TreeGrafter"/>
</dbReference>
<keyword evidence="7" id="KW-0788">Thiol protease</keyword>
<dbReference type="InterPro" id="IPR038765">
    <property type="entry name" value="Papain-like_cys_pep_sf"/>
</dbReference>
<dbReference type="GO" id="GO:0035973">
    <property type="term" value="P:aggrephagy"/>
    <property type="evidence" value="ECO:0007669"/>
    <property type="project" value="TreeGrafter"/>
</dbReference>
<dbReference type="AlphaFoldDB" id="G3NU34"/>
<name>G3NU34_GASAC</name>
<evidence type="ECO:0000259" key="14">
    <source>
        <dbReference type="Pfam" id="PF03416"/>
    </source>
</evidence>
<evidence type="ECO:0000256" key="3">
    <source>
        <dbReference type="ARBA" id="ARBA00022448"/>
    </source>
</evidence>
<comment type="similarity">
    <text evidence="2 12">Belongs to the peptidase C54 family.</text>
</comment>
<dbReference type="InParanoid" id="G3NU34"/>
<evidence type="ECO:0000256" key="8">
    <source>
        <dbReference type="ARBA" id="ARBA00022927"/>
    </source>
</evidence>
<dbReference type="EC" id="3.4.22.-" evidence="12"/>
<dbReference type="GO" id="GO:0005737">
    <property type="term" value="C:cytoplasm"/>
    <property type="evidence" value="ECO:0007669"/>
    <property type="project" value="UniProtKB-SubCell"/>
</dbReference>
<comment type="function">
    <text evidence="12">Cysteine protease that plays a key role in autophagy by mediating both proteolytic activation and delipidation of ATG8 family proteins.</text>
</comment>
<evidence type="ECO:0000256" key="9">
    <source>
        <dbReference type="ARBA" id="ARBA00023006"/>
    </source>
</evidence>
<proteinExistence type="inferred from homology"/>
<reference evidence="15" key="1">
    <citation type="submission" date="2006-01" db="EMBL/GenBank/DDBJ databases">
        <authorList>
            <person name="Lindblad-Toh K."/>
            <person name="Mauceli E."/>
            <person name="Grabherr M."/>
            <person name="Chang J.L."/>
            <person name="Lander E.S."/>
        </authorList>
    </citation>
    <scope>NUCLEOTIDE SEQUENCE [LARGE SCALE GENOMIC DNA]</scope>
</reference>
<evidence type="ECO:0000256" key="7">
    <source>
        <dbReference type="ARBA" id="ARBA00022807"/>
    </source>
</evidence>
<feature type="region of interest" description="Disordered" evidence="13">
    <location>
        <begin position="1"/>
        <end position="23"/>
    </location>
</feature>
<keyword evidence="4 12" id="KW-0963">Cytoplasm</keyword>
<dbReference type="PANTHER" id="PTHR22624">
    <property type="entry name" value="CYSTEINE PROTEASE ATG4"/>
    <property type="match status" value="1"/>
</dbReference>
<dbReference type="GO" id="GO:0019786">
    <property type="term" value="F:protein-phosphatidylethanolamide deconjugating activity"/>
    <property type="evidence" value="ECO:0007669"/>
    <property type="project" value="InterPro"/>
</dbReference>
<evidence type="ECO:0000256" key="13">
    <source>
        <dbReference type="SAM" id="MobiDB-lite"/>
    </source>
</evidence>
<dbReference type="PANTHER" id="PTHR22624:SF36">
    <property type="entry name" value="CYSTEINE PROTEASE ATG4D"/>
    <property type="match status" value="1"/>
</dbReference>
<evidence type="ECO:0000256" key="2">
    <source>
        <dbReference type="ARBA" id="ARBA00010958"/>
    </source>
</evidence>
<dbReference type="InterPro" id="IPR046792">
    <property type="entry name" value="Peptidase_C54_cat"/>
</dbReference>
<feature type="domain" description="Peptidase C54 catalytic" evidence="14">
    <location>
        <begin position="96"/>
        <end position="149"/>
    </location>
</feature>
<comment type="catalytic activity">
    <reaction evidence="10">
        <text>[protein]-C-terminal L-amino acid-glycyl-phosphatidylserine + H2O = [protein]-C-terminal L-amino acid-glycine + a 1,2-diacyl-sn-glycero-3-phospho-L-serine</text>
        <dbReference type="Rhea" id="RHEA:67576"/>
        <dbReference type="Rhea" id="RHEA-COMP:17324"/>
        <dbReference type="Rhea" id="RHEA-COMP:17326"/>
        <dbReference type="ChEBI" id="CHEBI:15377"/>
        <dbReference type="ChEBI" id="CHEBI:57262"/>
        <dbReference type="ChEBI" id="CHEBI:172940"/>
        <dbReference type="ChEBI" id="CHEBI:172942"/>
    </reaction>
    <physiologicalReaction direction="left-to-right" evidence="10">
        <dbReference type="Rhea" id="RHEA:67577"/>
    </physiologicalReaction>
</comment>
<comment type="catalytic activity">
    <reaction evidence="11">
        <text>[protein]-C-terminal L-amino acid-glycyl-phosphatidylethanolamide + H2O = [protein]-C-terminal L-amino acid-glycine + a 1,2-diacyl-sn-glycero-3-phosphoethanolamine</text>
        <dbReference type="Rhea" id="RHEA:67548"/>
        <dbReference type="Rhea" id="RHEA-COMP:17323"/>
        <dbReference type="Rhea" id="RHEA-COMP:17324"/>
        <dbReference type="ChEBI" id="CHEBI:15377"/>
        <dbReference type="ChEBI" id="CHEBI:64612"/>
        <dbReference type="ChEBI" id="CHEBI:172940"/>
        <dbReference type="ChEBI" id="CHEBI:172941"/>
    </reaction>
    <physiologicalReaction direction="left-to-right" evidence="11">
        <dbReference type="Rhea" id="RHEA:67549"/>
    </physiologicalReaction>
</comment>
<keyword evidence="6 12" id="KW-0378">Hydrolase</keyword>
<dbReference type="MEROPS" id="C54.004"/>
<evidence type="ECO:0000256" key="11">
    <source>
        <dbReference type="ARBA" id="ARBA00029362"/>
    </source>
</evidence>
<sequence>MNPNDASAHCEDNSSPDDPMDDWLFLSTDSAVRPGPEVSGENLETEDRGPLKTKLISVWNSVKYGWSLKHKSKFSKSSAVIMFGQSYELRDHDERENFRRSFASVLWLTYRRGFPQLAGGSLTTDSGWGCVLRTGQMLLAQGLIRHQVPPGCTRCVGYHAVKDDLDLLAICPAAAAERGLDAKEGPNKFGRHLSLDSLMDRPK</sequence>
<dbReference type="Ensembl" id="ENSGACT00000008871.1">
    <property type="protein sequence ID" value="ENSGACP00000008852.1"/>
    <property type="gene ID" value="ENSGACG00000006688.1"/>
</dbReference>
<keyword evidence="3" id="KW-0813">Transport</keyword>
<evidence type="ECO:0000256" key="5">
    <source>
        <dbReference type="ARBA" id="ARBA00022670"/>
    </source>
</evidence>
<evidence type="ECO:0000256" key="4">
    <source>
        <dbReference type="ARBA" id="ARBA00022490"/>
    </source>
</evidence>
<evidence type="ECO:0000256" key="1">
    <source>
        <dbReference type="ARBA" id="ARBA00004496"/>
    </source>
</evidence>
<dbReference type="Bgee" id="ENSGACG00000006688">
    <property type="expression patterns" value="Expressed in mesonephros and 7 other cell types or tissues"/>
</dbReference>
<evidence type="ECO:0000313" key="15">
    <source>
        <dbReference type="Ensembl" id="ENSGACP00000008852.1"/>
    </source>
</evidence>
<dbReference type="Pfam" id="PF03416">
    <property type="entry name" value="Peptidase_C54"/>
    <property type="match status" value="1"/>
</dbReference>
<dbReference type="GO" id="GO:0000045">
    <property type="term" value="P:autophagosome assembly"/>
    <property type="evidence" value="ECO:0007669"/>
    <property type="project" value="TreeGrafter"/>
</dbReference>